<keyword evidence="2 6" id="KW-0812">Transmembrane</keyword>
<dbReference type="GO" id="GO:0030148">
    <property type="term" value="P:sphingolipid biosynthetic process"/>
    <property type="evidence" value="ECO:0007669"/>
    <property type="project" value="TreeGrafter"/>
</dbReference>
<dbReference type="EMBL" id="CP014586">
    <property type="protein sequence ID" value="ANZ76454.1"/>
    <property type="molecule type" value="Genomic_DNA"/>
</dbReference>
<evidence type="ECO:0000313" key="8">
    <source>
        <dbReference type="EMBL" id="ANZ76454.1"/>
    </source>
</evidence>
<dbReference type="InterPro" id="IPR052185">
    <property type="entry name" value="IPC_Synthase-Related"/>
</dbReference>
<proteinExistence type="predicted"/>
<feature type="transmembrane region" description="Helical" evidence="6">
    <location>
        <begin position="80"/>
        <end position="102"/>
    </location>
</feature>
<reference evidence="8 9" key="1">
    <citation type="submission" date="2016-02" db="EMBL/GenBank/DDBJ databases">
        <title>Comparative genomic and transcriptomic foundation for Pichia pastoris.</title>
        <authorList>
            <person name="Love K.R."/>
            <person name="Shah K.A."/>
            <person name="Whittaker C.A."/>
            <person name="Wu J."/>
            <person name="Bartlett M.C."/>
            <person name="Ma D."/>
            <person name="Leeson R.L."/>
            <person name="Priest M."/>
            <person name="Young S.K."/>
            <person name="Love J.C."/>
        </authorList>
    </citation>
    <scope>NUCLEOTIDE SEQUENCE [LARGE SCALE GENOMIC DNA]</scope>
    <source>
        <strain evidence="8 9">ATCC 28485</strain>
    </source>
</reference>
<feature type="transmembrane region" description="Helical" evidence="6">
    <location>
        <begin position="213"/>
        <end position="236"/>
    </location>
</feature>
<protein>
    <submittedName>
        <fullName evidence="8">BA75_03807T0</fullName>
    </submittedName>
</protein>
<evidence type="ECO:0000256" key="4">
    <source>
        <dbReference type="ARBA" id="ARBA00023136"/>
    </source>
</evidence>
<evidence type="ECO:0000256" key="6">
    <source>
        <dbReference type="SAM" id="Phobius"/>
    </source>
</evidence>
<evidence type="ECO:0000256" key="1">
    <source>
        <dbReference type="ARBA" id="ARBA00004141"/>
    </source>
</evidence>
<dbReference type="OrthoDB" id="5784at2759"/>
<gene>
    <name evidence="8" type="primary">IPT1</name>
    <name evidence="8" type="ORF">ATY40_BA7503807</name>
</gene>
<organism evidence="8 9">
    <name type="scientific">Komagataella pastoris</name>
    <name type="common">Yeast</name>
    <name type="synonym">Pichia pastoris</name>
    <dbReference type="NCBI Taxonomy" id="4922"/>
    <lineage>
        <taxon>Eukaryota</taxon>
        <taxon>Fungi</taxon>
        <taxon>Dikarya</taxon>
        <taxon>Ascomycota</taxon>
        <taxon>Saccharomycotina</taxon>
        <taxon>Pichiomycetes</taxon>
        <taxon>Pichiales</taxon>
        <taxon>Pichiaceae</taxon>
        <taxon>Komagataella</taxon>
    </lineage>
</organism>
<feature type="transmembrane region" description="Helical" evidence="6">
    <location>
        <begin position="313"/>
        <end position="333"/>
    </location>
</feature>
<feature type="compositionally biased region" description="Polar residues" evidence="5">
    <location>
        <begin position="150"/>
        <end position="161"/>
    </location>
</feature>
<feature type="transmembrane region" description="Helical" evidence="6">
    <location>
        <begin position="364"/>
        <end position="382"/>
    </location>
</feature>
<keyword evidence="9" id="KW-1185">Reference proteome</keyword>
<dbReference type="GO" id="GO:0006676">
    <property type="term" value="P:mannosyl diphosphorylinositol ceramide metabolic process"/>
    <property type="evidence" value="ECO:0007669"/>
    <property type="project" value="TreeGrafter"/>
</dbReference>
<dbReference type="Proteomes" id="UP000094565">
    <property type="component" value="Chromosome 3"/>
</dbReference>
<dbReference type="GO" id="GO:0016020">
    <property type="term" value="C:membrane"/>
    <property type="evidence" value="ECO:0007669"/>
    <property type="project" value="UniProtKB-SubCell"/>
</dbReference>
<feature type="transmembrane region" description="Helical" evidence="6">
    <location>
        <begin position="182"/>
        <end position="201"/>
    </location>
</feature>
<dbReference type="PANTHER" id="PTHR31310:SF8">
    <property type="entry name" value="INOSITOLPHOSPHOTRANSFERASE 1"/>
    <property type="match status" value="1"/>
</dbReference>
<dbReference type="PANTHER" id="PTHR31310">
    <property type="match status" value="1"/>
</dbReference>
<dbReference type="AlphaFoldDB" id="A0A1B2JEG6"/>
<keyword evidence="3 6" id="KW-1133">Transmembrane helix</keyword>
<keyword evidence="4 6" id="KW-0472">Membrane</keyword>
<feature type="region of interest" description="Disordered" evidence="5">
    <location>
        <begin position="143"/>
        <end position="162"/>
    </location>
</feature>
<dbReference type="CDD" id="cd03386">
    <property type="entry name" value="PAP2_Aur1_like"/>
    <property type="match status" value="1"/>
</dbReference>
<dbReference type="GO" id="GO:0070916">
    <property type="term" value="C:inositol phosphoceramide synthase complex"/>
    <property type="evidence" value="ECO:0007669"/>
    <property type="project" value="TreeGrafter"/>
</dbReference>
<evidence type="ECO:0000259" key="7">
    <source>
        <dbReference type="Pfam" id="PF14378"/>
    </source>
</evidence>
<name>A0A1B2JEG6_PICPA</name>
<sequence length="426" mass="48763">MASPVSTITQLALVPYRFLLQVVLSCLNERNLITLPVNFFVNFSPVFIWLMIFKNAGIIPHEWRPPIHVRLMKNLDEMIFSINTVSAWISCLLSISIASLVYDYMYRLKPEDTRNQADTVKDDLTDDSFDLDVFVIDDIQESTKGESEDGNNTDSSISSRSEPVDSFVGARKVNVYMPLNCWYWMPCVIFAMSWIILNFDHWMVTPLTKPKDLFAWSLYVLGHFFVPLFTAIWLYVFHTPGALKYYSLCLGLQNIAGVITHLCFPNAPPWFITLYGENASANYEMPGYAAGLIRADMAMGSHLSSDGFHLSPIVFGACPSIHSAMATMSCYFVCYYSRWVLPKILLLIFVTCLWWSTIYLDHHWRIDLSVGMAYSLIAFTFLKGRLMKKEFDFVTARRKGDFSKGSTVGMRVFQGTFLQDFFDPYS</sequence>
<dbReference type="Pfam" id="PF14378">
    <property type="entry name" value="PAP2_3"/>
    <property type="match status" value="1"/>
</dbReference>
<feature type="transmembrane region" description="Helical" evidence="6">
    <location>
        <begin position="340"/>
        <end position="358"/>
    </location>
</feature>
<evidence type="ECO:0000256" key="2">
    <source>
        <dbReference type="ARBA" id="ARBA00022692"/>
    </source>
</evidence>
<accession>A0A1B2JEG6</accession>
<comment type="subcellular location">
    <subcellularLocation>
        <location evidence="1">Membrane</location>
        <topology evidence="1">Multi-pass membrane protein</topology>
    </subcellularLocation>
</comment>
<dbReference type="InterPro" id="IPR026841">
    <property type="entry name" value="Aur1/Ipt1"/>
</dbReference>
<evidence type="ECO:0000256" key="3">
    <source>
        <dbReference type="ARBA" id="ARBA00022989"/>
    </source>
</evidence>
<feature type="domain" description="Inositolphosphotransferase Aur1/Ipt1" evidence="7">
    <location>
        <begin position="195"/>
        <end position="380"/>
    </location>
</feature>
<evidence type="ECO:0000256" key="5">
    <source>
        <dbReference type="SAM" id="MobiDB-lite"/>
    </source>
</evidence>
<feature type="transmembrane region" description="Helical" evidence="6">
    <location>
        <begin position="39"/>
        <end position="59"/>
    </location>
</feature>
<evidence type="ECO:0000313" key="9">
    <source>
        <dbReference type="Proteomes" id="UP000094565"/>
    </source>
</evidence>